<sequence>MEQIPVVGPILSAIDGESSAPGEGKRLVGYYGNWQAASYTPEMVPFDQLTHLNYAFAKITESGEVILSVPTTDTEYPFRPQNAFGDVATQQGHNLYGCLGAFFMLKKTNRNLKIMLSIGGVTYSHPFKGMGSALWRNNFVKSAVLLVENLGLDGLDISYEFPSNDHEAASYAKLLKELRNELNNLAERLDQHKGQYLLSVAAPCGPDNMKHLQVKDMDQASSLDFWNLMAYDFAGPWSTLTNHQANLYSKDANDLSVDKAVKFYKTNGVHSNKLVIGMPLYGRTFEQTGGLGQVFRGDNTVDYKTLPLHGGQVSKDTHLGASWSYDPHKKQFVSYDTPDIAMEKTEYISKHNLGGAMFWELAGDKSHKALDSIVKIVHDNIGKVEKRENELNYPESGRP</sequence>
<dbReference type="Pfam" id="PF00704">
    <property type="entry name" value="Glyco_hydro_18"/>
    <property type="match status" value="1"/>
</dbReference>
<dbReference type="SUPFAM" id="SSF54556">
    <property type="entry name" value="Chitinase insertion domain"/>
    <property type="match status" value="1"/>
</dbReference>
<dbReference type="InterPro" id="IPR017853">
    <property type="entry name" value="GH"/>
</dbReference>
<proteinExistence type="predicted"/>
<dbReference type="PANTHER" id="PTHR11177:SF317">
    <property type="entry name" value="CHITINASE 12-RELATED"/>
    <property type="match status" value="1"/>
</dbReference>
<evidence type="ECO:0000259" key="2">
    <source>
        <dbReference type="PROSITE" id="PS51910"/>
    </source>
</evidence>
<dbReference type="InterPro" id="IPR001223">
    <property type="entry name" value="Glyco_hydro18_cat"/>
</dbReference>
<dbReference type="Gene3D" id="3.10.50.10">
    <property type="match status" value="1"/>
</dbReference>
<dbReference type="SUPFAM" id="SSF51445">
    <property type="entry name" value="(Trans)glycosidases"/>
    <property type="match status" value="1"/>
</dbReference>
<dbReference type="PANTHER" id="PTHR11177">
    <property type="entry name" value="CHITINASE"/>
    <property type="match status" value="1"/>
</dbReference>
<dbReference type="Gene3D" id="3.20.20.80">
    <property type="entry name" value="Glycosidases"/>
    <property type="match status" value="1"/>
</dbReference>
<dbReference type="PROSITE" id="PS51910">
    <property type="entry name" value="GH18_2"/>
    <property type="match status" value="1"/>
</dbReference>
<dbReference type="GO" id="GO:0006032">
    <property type="term" value="P:chitin catabolic process"/>
    <property type="evidence" value="ECO:0007669"/>
    <property type="project" value="TreeGrafter"/>
</dbReference>
<accession>A0A1B9I4G0</accession>
<dbReference type="InterPro" id="IPR029070">
    <property type="entry name" value="Chitinase_insertion_sf"/>
</dbReference>
<reference evidence="3" key="1">
    <citation type="submission" date="2013-07" db="EMBL/GenBank/DDBJ databases">
        <title>The Genome Sequence of Cryptococcus pinus CBS10737.</title>
        <authorList>
            <consortium name="The Broad Institute Genome Sequencing Platform"/>
            <person name="Cuomo C."/>
            <person name="Litvintseva A."/>
            <person name="Chen Y."/>
            <person name="Heitman J."/>
            <person name="Sun S."/>
            <person name="Springer D."/>
            <person name="Dromer F."/>
            <person name="Young S.K."/>
            <person name="Zeng Q."/>
            <person name="Gargeya S."/>
            <person name="Fitzgerald M."/>
            <person name="Abouelleil A."/>
            <person name="Alvarado L."/>
            <person name="Berlin A.M."/>
            <person name="Chapman S.B."/>
            <person name="Dewar J."/>
            <person name="Goldberg J."/>
            <person name="Griggs A."/>
            <person name="Gujja S."/>
            <person name="Hansen M."/>
            <person name="Howarth C."/>
            <person name="Imamovic A."/>
            <person name="Larimer J."/>
            <person name="McCowan C."/>
            <person name="Murphy C."/>
            <person name="Pearson M."/>
            <person name="Priest M."/>
            <person name="Roberts A."/>
            <person name="Saif S."/>
            <person name="Shea T."/>
            <person name="Sykes S."/>
            <person name="Wortman J."/>
            <person name="Nusbaum C."/>
            <person name="Birren B."/>
        </authorList>
    </citation>
    <scope>NUCLEOTIDE SEQUENCE [LARGE SCALE GENOMIC DNA]</scope>
    <source>
        <strain evidence="3">CBS 10737</strain>
    </source>
</reference>
<reference evidence="3" key="2">
    <citation type="submission" date="2016-07" db="EMBL/GenBank/DDBJ databases">
        <title>Evolution of pathogenesis and genome organization in the Tremellales.</title>
        <authorList>
            <person name="Cuomo C."/>
            <person name="Litvintseva A."/>
            <person name="Heitman J."/>
            <person name="Chen Y."/>
            <person name="Sun S."/>
            <person name="Springer D."/>
            <person name="Dromer F."/>
            <person name="Young S."/>
            <person name="Zeng Q."/>
            <person name="Chapman S."/>
            <person name="Gujja S."/>
            <person name="Saif S."/>
            <person name="Birren B."/>
        </authorList>
    </citation>
    <scope>NUCLEOTIDE SEQUENCE</scope>
    <source>
        <strain evidence="3">CBS 10737</strain>
    </source>
</reference>
<dbReference type="EMBL" id="KI894010">
    <property type="protein sequence ID" value="OCF50403.1"/>
    <property type="molecule type" value="Genomic_DNA"/>
</dbReference>
<dbReference type="STRING" id="1296096.A0A1B9I4G0"/>
<dbReference type="AlphaFoldDB" id="A0A1B9I4G0"/>
<evidence type="ECO:0000313" key="3">
    <source>
        <dbReference type="EMBL" id="OCF50403.1"/>
    </source>
</evidence>
<dbReference type="InterPro" id="IPR050314">
    <property type="entry name" value="Glycosyl_Hydrlase_18"/>
</dbReference>
<dbReference type="GO" id="GO:0004568">
    <property type="term" value="F:chitinase activity"/>
    <property type="evidence" value="ECO:0007669"/>
    <property type="project" value="TreeGrafter"/>
</dbReference>
<dbReference type="GO" id="GO:0008061">
    <property type="term" value="F:chitin binding"/>
    <property type="evidence" value="ECO:0007669"/>
    <property type="project" value="InterPro"/>
</dbReference>
<dbReference type="OrthoDB" id="76388at2759"/>
<keyword evidence="1" id="KW-0175">Coiled coil</keyword>
<protein>
    <recommendedName>
        <fullName evidence="2">GH18 domain-containing protein</fullName>
    </recommendedName>
</protein>
<feature type="coiled-coil region" evidence="1">
    <location>
        <begin position="168"/>
        <end position="195"/>
    </location>
</feature>
<dbReference type="CDD" id="cd06548">
    <property type="entry name" value="GH18_chitinase"/>
    <property type="match status" value="1"/>
</dbReference>
<dbReference type="InterPro" id="IPR011583">
    <property type="entry name" value="Chitinase_II/V-like_cat"/>
</dbReference>
<name>A0A1B9I4G0_9TREE</name>
<gene>
    <name evidence="3" type="ORF">I206_03724</name>
</gene>
<organism evidence="3">
    <name type="scientific">Kwoniella pini CBS 10737</name>
    <dbReference type="NCBI Taxonomy" id="1296096"/>
    <lineage>
        <taxon>Eukaryota</taxon>
        <taxon>Fungi</taxon>
        <taxon>Dikarya</taxon>
        <taxon>Basidiomycota</taxon>
        <taxon>Agaricomycotina</taxon>
        <taxon>Tremellomycetes</taxon>
        <taxon>Tremellales</taxon>
        <taxon>Cryptococcaceae</taxon>
        <taxon>Kwoniella</taxon>
    </lineage>
</organism>
<feature type="domain" description="GH18" evidence="2">
    <location>
        <begin position="25"/>
        <end position="380"/>
    </location>
</feature>
<dbReference type="GO" id="GO:0005576">
    <property type="term" value="C:extracellular region"/>
    <property type="evidence" value="ECO:0007669"/>
    <property type="project" value="TreeGrafter"/>
</dbReference>
<evidence type="ECO:0000256" key="1">
    <source>
        <dbReference type="SAM" id="Coils"/>
    </source>
</evidence>
<dbReference type="GO" id="GO:0005975">
    <property type="term" value="P:carbohydrate metabolic process"/>
    <property type="evidence" value="ECO:0007669"/>
    <property type="project" value="InterPro"/>
</dbReference>
<dbReference type="SMART" id="SM00636">
    <property type="entry name" value="Glyco_18"/>
    <property type="match status" value="1"/>
</dbReference>